<keyword evidence="1" id="KW-0812">Transmembrane</keyword>
<keyword evidence="1" id="KW-1133">Transmembrane helix</keyword>
<dbReference type="AlphaFoldDB" id="H5SSJ3"/>
<sequence length="69" mass="7268">MGELIFAIIILLSGVIGCIGLGYMVFSPPTAPKVFLIAGVMGMIGFFGYAVSRVRAERQAQSSSGERKG</sequence>
<feature type="transmembrane region" description="Helical" evidence="1">
    <location>
        <begin position="5"/>
        <end position="26"/>
    </location>
</feature>
<dbReference type="EMBL" id="AP011802">
    <property type="protein sequence ID" value="BAL59129.1"/>
    <property type="molecule type" value="Genomic_DNA"/>
</dbReference>
<reference evidence="2" key="1">
    <citation type="journal article" date="2005" name="Environ. Microbiol.">
        <title>Genetic and functional properties of uncultivated thermophilic crenarchaeotes from a subsurface gold mine as revealed by analysis of genome fragments.</title>
        <authorList>
            <person name="Nunoura T."/>
            <person name="Hirayama H."/>
            <person name="Takami H."/>
            <person name="Oida H."/>
            <person name="Nishi S."/>
            <person name="Shimamura S."/>
            <person name="Suzuki Y."/>
            <person name="Inagaki F."/>
            <person name="Takai K."/>
            <person name="Nealson K.H."/>
            <person name="Horikoshi K."/>
        </authorList>
    </citation>
    <scope>NUCLEOTIDE SEQUENCE</scope>
</reference>
<protein>
    <submittedName>
        <fullName evidence="2">Uncharacterized protein</fullName>
    </submittedName>
</protein>
<reference evidence="2" key="2">
    <citation type="journal article" date="2012" name="PLoS ONE">
        <title>A Deeply Branching Thermophilic Bacterium with an Ancient Acetyl-CoA Pathway Dominates a Subsurface Ecosystem.</title>
        <authorList>
            <person name="Takami H."/>
            <person name="Noguchi H."/>
            <person name="Takaki Y."/>
            <person name="Uchiyama I."/>
            <person name="Toyoda A."/>
            <person name="Nishi S."/>
            <person name="Chee G.-J."/>
            <person name="Arai W."/>
            <person name="Nunoura T."/>
            <person name="Itoh T."/>
            <person name="Hattori M."/>
            <person name="Takai K."/>
        </authorList>
    </citation>
    <scope>NUCLEOTIDE SEQUENCE</scope>
</reference>
<gene>
    <name evidence="2" type="ORF">HGMM_OP3C284</name>
</gene>
<name>H5SSJ3_ACEAU</name>
<evidence type="ECO:0000256" key="1">
    <source>
        <dbReference type="SAM" id="Phobius"/>
    </source>
</evidence>
<feature type="transmembrane region" description="Helical" evidence="1">
    <location>
        <begin position="32"/>
        <end position="51"/>
    </location>
</feature>
<evidence type="ECO:0000313" key="2">
    <source>
        <dbReference type="EMBL" id="BAL59129.1"/>
    </source>
</evidence>
<keyword evidence="1" id="KW-0472">Membrane</keyword>
<proteinExistence type="predicted"/>
<accession>H5SSJ3</accession>
<organism evidence="2">
    <name type="scientific">Acetithermum autotrophicum</name>
    <dbReference type="NCBI Taxonomy" id="1446466"/>
    <lineage>
        <taxon>Bacteria</taxon>
        <taxon>Candidatus Bipolaricaulota</taxon>
        <taxon>Candidatus Acetithermum</taxon>
    </lineage>
</organism>